<feature type="transmembrane region" description="Helical" evidence="2">
    <location>
        <begin position="94"/>
        <end position="115"/>
    </location>
</feature>
<dbReference type="Gene3D" id="2.130.10.10">
    <property type="entry name" value="YVTN repeat-like/Quinoprotein amine dehydrogenase"/>
    <property type="match status" value="1"/>
</dbReference>
<name>A0ABW7HUZ7_9ACTN</name>
<dbReference type="Gene3D" id="2.40.128.630">
    <property type="match status" value="1"/>
</dbReference>
<comment type="caution">
    <text evidence="4">The sequence shown here is derived from an EMBL/GenBank/DDBJ whole genome shotgun (WGS) entry which is preliminary data.</text>
</comment>
<evidence type="ECO:0000256" key="2">
    <source>
        <dbReference type="SAM" id="Phobius"/>
    </source>
</evidence>
<keyword evidence="5" id="KW-1185">Reference proteome</keyword>
<feature type="compositionally biased region" description="Pro residues" evidence="1">
    <location>
        <begin position="29"/>
        <end position="62"/>
    </location>
</feature>
<dbReference type="InterPro" id="IPR015943">
    <property type="entry name" value="WD40/YVTN_repeat-like_dom_sf"/>
</dbReference>
<feature type="compositionally biased region" description="Basic and acidic residues" evidence="1">
    <location>
        <begin position="142"/>
        <end position="154"/>
    </location>
</feature>
<dbReference type="InterPro" id="IPR011047">
    <property type="entry name" value="Quinoprotein_ADH-like_sf"/>
</dbReference>
<proteinExistence type="predicted"/>
<keyword evidence="2" id="KW-0812">Transmembrane</keyword>
<dbReference type="Pfam" id="PF13360">
    <property type="entry name" value="PQQ_2"/>
    <property type="match status" value="1"/>
</dbReference>
<sequence>MSQPPFNQPPPQGFGPPQEPSPSYGYPQYPAPPQQPPQQQPPQQPPPPPQQPPAGPPQPGVPPHGQHGHGYGYGYGQYPQQPAPGGDGSGKGKVLAIVAAVVAVLLLAGGGVWFLTGDEGEKTARKNADTGDGAEAGQEDGSGEKKDGTERKGRAELAWKVDPAKLPDLDRPVFENHGTWFAGGNLVNASFDAVTAYDMETGEEAWSIDLTRGPKCAATPHSSDGKAALQWGRRCEKIMAIDLVRGKELWRKDLPSEDSGIYEFGSTEMALSGGTVAAAWNGDAVGYDLDTGKRLWETEENSDCGDTSYVGGSRLIAKVECDYGQKQSLQLVEEDGGKGWEWKAPGETEIVHIYSVDPPVFGVRAGDSIEITDIMVLDDDGEQRSKITIPEKRYRFICEGITLAGCFNVVVDKANDALYLQTYLIAGENGTTTDIEAFNLSDGKPKWRSEPTGERYASPLTMHDGKLMSYETYPMAKAGVLTLIDPETGEATPYMELPAEEEDAQRSIAATGSGRPYWQDGGLFLVRHTYYDDAGSNKGGILAFR</sequence>
<evidence type="ECO:0000313" key="5">
    <source>
        <dbReference type="Proteomes" id="UP001607069"/>
    </source>
</evidence>
<feature type="domain" description="Pyrrolo-quinoline quinone repeat" evidence="3">
    <location>
        <begin position="157"/>
        <end position="299"/>
    </location>
</feature>
<dbReference type="PANTHER" id="PTHR34512:SF30">
    <property type="entry name" value="OUTER MEMBRANE PROTEIN ASSEMBLY FACTOR BAMB"/>
    <property type="match status" value="1"/>
</dbReference>
<protein>
    <submittedName>
        <fullName evidence="4">PQQ-binding-like beta-propeller repeat protein</fullName>
    </submittedName>
</protein>
<accession>A0ABW7HUZ7</accession>
<keyword evidence="2" id="KW-0472">Membrane</keyword>
<feature type="region of interest" description="Disordered" evidence="1">
    <location>
        <begin position="123"/>
        <end position="154"/>
    </location>
</feature>
<dbReference type="EMBL" id="JBIHMK010000057">
    <property type="protein sequence ID" value="MFH0249729.1"/>
    <property type="molecule type" value="Genomic_DNA"/>
</dbReference>
<reference evidence="4 5" key="1">
    <citation type="submission" date="2024-10" db="EMBL/GenBank/DDBJ databases">
        <authorList>
            <person name="Cho J.-C."/>
        </authorList>
    </citation>
    <scope>NUCLEOTIDE SEQUENCE [LARGE SCALE GENOMIC DNA]</scope>
    <source>
        <strain evidence="4 5">KCTC29696</strain>
    </source>
</reference>
<evidence type="ECO:0000313" key="4">
    <source>
        <dbReference type="EMBL" id="MFH0249729.1"/>
    </source>
</evidence>
<dbReference type="Proteomes" id="UP001607069">
    <property type="component" value="Unassembled WGS sequence"/>
</dbReference>
<organism evidence="4 5">
    <name type="scientific">Streptomyces chitinivorans</name>
    <dbReference type="NCBI Taxonomy" id="1257027"/>
    <lineage>
        <taxon>Bacteria</taxon>
        <taxon>Bacillati</taxon>
        <taxon>Actinomycetota</taxon>
        <taxon>Actinomycetes</taxon>
        <taxon>Kitasatosporales</taxon>
        <taxon>Streptomycetaceae</taxon>
        <taxon>Streptomyces</taxon>
    </lineage>
</organism>
<evidence type="ECO:0000256" key="1">
    <source>
        <dbReference type="SAM" id="MobiDB-lite"/>
    </source>
</evidence>
<feature type="region of interest" description="Disordered" evidence="1">
    <location>
        <begin position="1"/>
        <end position="90"/>
    </location>
</feature>
<feature type="compositionally biased region" description="Pro residues" evidence="1">
    <location>
        <begin position="1"/>
        <end position="20"/>
    </location>
</feature>
<evidence type="ECO:0000259" key="3">
    <source>
        <dbReference type="Pfam" id="PF13360"/>
    </source>
</evidence>
<keyword evidence="2" id="KW-1133">Transmembrane helix</keyword>
<dbReference type="InterPro" id="IPR002372">
    <property type="entry name" value="PQQ_rpt_dom"/>
</dbReference>
<gene>
    <name evidence="4" type="ORF">ACG5V6_16075</name>
</gene>
<dbReference type="SUPFAM" id="SSF50998">
    <property type="entry name" value="Quinoprotein alcohol dehydrogenase-like"/>
    <property type="match status" value="1"/>
</dbReference>
<dbReference type="PANTHER" id="PTHR34512">
    <property type="entry name" value="CELL SURFACE PROTEIN"/>
    <property type="match status" value="1"/>
</dbReference>
<dbReference type="RefSeq" id="WP_279949381.1">
    <property type="nucleotide sequence ID" value="NZ_BAABEN010000010.1"/>
</dbReference>